<dbReference type="EMBL" id="KZ857383">
    <property type="protein sequence ID" value="RDX55178.1"/>
    <property type="molecule type" value="Genomic_DNA"/>
</dbReference>
<proteinExistence type="predicted"/>
<reference evidence="2 3" key="1">
    <citation type="journal article" date="2018" name="Biotechnol. Biofuels">
        <title>Integrative visual omics of the white-rot fungus Polyporus brumalis exposes the biotechnological potential of its oxidative enzymes for delignifying raw plant biomass.</title>
        <authorList>
            <person name="Miyauchi S."/>
            <person name="Rancon A."/>
            <person name="Drula E."/>
            <person name="Hage H."/>
            <person name="Chaduli D."/>
            <person name="Favel A."/>
            <person name="Grisel S."/>
            <person name="Henrissat B."/>
            <person name="Herpoel-Gimbert I."/>
            <person name="Ruiz-Duenas F.J."/>
            <person name="Chevret D."/>
            <person name="Hainaut M."/>
            <person name="Lin J."/>
            <person name="Wang M."/>
            <person name="Pangilinan J."/>
            <person name="Lipzen A."/>
            <person name="Lesage-Meessen L."/>
            <person name="Navarro D."/>
            <person name="Riley R."/>
            <person name="Grigoriev I.V."/>
            <person name="Zhou S."/>
            <person name="Raouche S."/>
            <person name="Rosso M.N."/>
        </authorList>
    </citation>
    <scope>NUCLEOTIDE SEQUENCE [LARGE SCALE GENOMIC DNA]</scope>
    <source>
        <strain evidence="2 3">BRFM 1820</strain>
    </source>
</reference>
<dbReference type="AlphaFoldDB" id="A0A371DRS7"/>
<gene>
    <name evidence="2" type="ORF">OH76DRAFT_873329</name>
</gene>
<feature type="signal peptide" evidence="1">
    <location>
        <begin position="1"/>
        <end position="18"/>
    </location>
</feature>
<evidence type="ECO:0000313" key="3">
    <source>
        <dbReference type="Proteomes" id="UP000256964"/>
    </source>
</evidence>
<accession>A0A371DRS7</accession>
<keyword evidence="3" id="KW-1185">Reference proteome</keyword>
<sequence>MEPLLSFWQCLCVVVILSLSPQDDPVLSLHREVSKRSEDGHVQFQVRRERFFAPCRWNGHVGATAQWLPRASIIQPQDRHTGKTRMENCNLITRASPIPHLVGTPLLHSVDHDQSRHDHHLWPSWSSGNPLQ</sequence>
<evidence type="ECO:0000313" key="2">
    <source>
        <dbReference type="EMBL" id="RDX55178.1"/>
    </source>
</evidence>
<feature type="chain" id="PRO_5016894344" evidence="1">
    <location>
        <begin position="19"/>
        <end position="132"/>
    </location>
</feature>
<protein>
    <submittedName>
        <fullName evidence="2">Uncharacterized protein</fullName>
    </submittedName>
</protein>
<evidence type="ECO:0000256" key="1">
    <source>
        <dbReference type="SAM" id="SignalP"/>
    </source>
</evidence>
<organism evidence="2 3">
    <name type="scientific">Lentinus brumalis</name>
    <dbReference type="NCBI Taxonomy" id="2498619"/>
    <lineage>
        <taxon>Eukaryota</taxon>
        <taxon>Fungi</taxon>
        <taxon>Dikarya</taxon>
        <taxon>Basidiomycota</taxon>
        <taxon>Agaricomycotina</taxon>
        <taxon>Agaricomycetes</taxon>
        <taxon>Polyporales</taxon>
        <taxon>Polyporaceae</taxon>
        <taxon>Lentinus</taxon>
    </lineage>
</organism>
<keyword evidence="1" id="KW-0732">Signal</keyword>
<name>A0A371DRS7_9APHY</name>
<dbReference type="Proteomes" id="UP000256964">
    <property type="component" value="Unassembled WGS sequence"/>
</dbReference>